<dbReference type="GO" id="GO:0009289">
    <property type="term" value="C:pilus"/>
    <property type="evidence" value="ECO:0007669"/>
    <property type="project" value="InterPro"/>
</dbReference>
<dbReference type="InterPro" id="IPR045584">
    <property type="entry name" value="Pilin-like"/>
</dbReference>
<dbReference type="GO" id="GO:0007155">
    <property type="term" value="P:cell adhesion"/>
    <property type="evidence" value="ECO:0007669"/>
    <property type="project" value="InterPro"/>
</dbReference>
<evidence type="ECO:0000313" key="5">
    <source>
        <dbReference type="Proteomes" id="UP000238605"/>
    </source>
</evidence>
<dbReference type="AlphaFoldDB" id="A0A2S5SQV3"/>
<protein>
    <submittedName>
        <fullName evidence="4">Prepilin-type cleavage/methylation domain-containing protein</fullName>
    </submittedName>
</protein>
<dbReference type="Proteomes" id="UP000238605">
    <property type="component" value="Unassembled WGS sequence"/>
</dbReference>
<comment type="caution">
    <text evidence="4">The sequence shown here is derived from an EMBL/GenBank/DDBJ whole genome shotgun (WGS) entry which is preliminary data.</text>
</comment>
<dbReference type="InterPro" id="IPR001082">
    <property type="entry name" value="Pilin"/>
</dbReference>
<dbReference type="SUPFAM" id="SSF54523">
    <property type="entry name" value="Pili subunits"/>
    <property type="match status" value="1"/>
</dbReference>
<dbReference type="PROSITE" id="PS00409">
    <property type="entry name" value="PROKAR_NTER_METHYL"/>
    <property type="match status" value="1"/>
</dbReference>
<proteinExistence type="inferred from homology"/>
<dbReference type="OrthoDB" id="115249at2"/>
<dbReference type="Pfam" id="PF00114">
    <property type="entry name" value="Pilin"/>
    <property type="match status" value="1"/>
</dbReference>
<keyword evidence="2" id="KW-0488">Methylation</keyword>
<keyword evidence="3" id="KW-0281">Fimbrium</keyword>
<dbReference type="Pfam" id="PF07963">
    <property type="entry name" value="N_methyl"/>
    <property type="match status" value="1"/>
</dbReference>
<evidence type="ECO:0000313" key="4">
    <source>
        <dbReference type="EMBL" id="PPE65121.1"/>
    </source>
</evidence>
<sequence>MMPFRRGFTLIEVMVVLAVIAILALMAMPSMQGRLVREQIVEAARFADFAKAPVAQAWRTTATLPADNAAAGLPEPHRIVSNHVASLTVEDGALHIVFGHQANGALRGKTLSLRPGVVEDSPVVPVAWVCGHAAPPEPMVARGADRTDIERRFLPRNCQGPATP</sequence>
<evidence type="ECO:0000256" key="2">
    <source>
        <dbReference type="ARBA" id="ARBA00022481"/>
    </source>
</evidence>
<keyword evidence="5" id="KW-1185">Reference proteome</keyword>
<evidence type="ECO:0000256" key="1">
    <source>
        <dbReference type="ARBA" id="ARBA00005233"/>
    </source>
</evidence>
<dbReference type="Gene3D" id="3.30.700.10">
    <property type="entry name" value="Glycoprotein, Type 4 Pilin"/>
    <property type="match status" value="1"/>
</dbReference>
<gene>
    <name evidence="4" type="ORF">C1704_16000</name>
</gene>
<dbReference type="RefSeq" id="WP_104303736.1">
    <property type="nucleotide sequence ID" value="NZ_PSNX01000016.1"/>
</dbReference>
<evidence type="ECO:0000256" key="3">
    <source>
        <dbReference type="RuleBase" id="RU000389"/>
    </source>
</evidence>
<dbReference type="InterPro" id="IPR012902">
    <property type="entry name" value="N_methyl_site"/>
</dbReference>
<organism evidence="4 5">
    <name type="scientific">Caldimonas caldifontis</name>
    <dbReference type="NCBI Taxonomy" id="1452508"/>
    <lineage>
        <taxon>Bacteria</taxon>
        <taxon>Pseudomonadati</taxon>
        <taxon>Pseudomonadota</taxon>
        <taxon>Betaproteobacteria</taxon>
        <taxon>Burkholderiales</taxon>
        <taxon>Sphaerotilaceae</taxon>
        <taxon>Caldimonas</taxon>
    </lineage>
</organism>
<accession>A0A2S5SQV3</accession>
<dbReference type="NCBIfam" id="TIGR02532">
    <property type="entry name" value="IV_pilin_GFxxxE"/>
    <property type="match status" value="1"/>
</dbReference>
<dbReference type="EMBL" id="PSNX01000016">
    <property type="protein sequence ID" value="PPE65121.1"/>
    <property type="molecule type" value="Genomic_DNA"/>
</dbReference>
<name>A0A2S5SQV3_9BURK</name>
<reference evidence="4 5" key="1">
    <citation type="submission" date="2018-02" db="EMBL/GenBank/DDBJ databases">
        <title>Reclassifiation of [Polyangium] brachysporum DSM 7029 as Guopingzhaonella breviflexa gen. nov., sp. nov., a member of the family Comamonadaceae.</title>
        <authorList>
            <person name="Tang B."/>
        </authorList>
    </citation>
    <scope>NUCLEOTIDE SEQUENCE [LARGE SCALE GENOMIC DNA]</scope>
    <source>
        <strain evidence="4 5">BCRC 80649</strain>
    </source>
</reference>
<comment type="similarity">
    <text evidence="1 3">Belongs to the N-Me-Phe pilin family.</text>
</comment>